<dbReference type="SMART" id="SM00387">
    <property type="entry name" value="HATPase_c"/>
    <property type="match status" value="1"/>
</dbReference>
<evidence type="ECO:0000256" key="1">
    <source>
        <dbReference type="ARBA" id="ARBA00000085"/>
    </source>
</evidence>
<dbReference type="SUPFAM" id="SSF55785">
    <property type="entry name" value="PYP-like sensor domain (PAS domain)"/>
    <property type="match status" value="2"/>
</dbReference>
<evidence type="ECO:0000256" key="5">
    <source>
        <dbReference type="ARBA" id="ARBA00022741"/>
    </source>
</evidence>
<evidence type="ECO:0000313" key="13">
    <source>
        <dbReference type="Proteomes" id="UP000180098"/>
    </source>
</evidence>
<dbReference type="AlphaFoldDB" id="A0A1S2L8R2"/>
<dbReference type="PROSITE" id="PS50109">
    <property type="entry name" value="HIS_KIN"/>
    <property type="match status" value="1"/>
</dbReference>
<dbReference type="NCBIfam" id="TIGR00229">
    <property type="entry name" value="sensory_box"/>
    <property type="match status" value="2"/>
</dbReference>
<evidence type="ECO:0000256" key="3">
    <source>
        <dbReference type="ARBA" id="ARBA00022553"/>
    </source>
</evidence>
<dbReference type="CDD" id="cd00075">
    <property type="entry name" value="HATPase"/>
    <property type="match status" value="1"/>
</dbReference>
<dbReference type="InterPro" id="IPR004358">
    <property type="entry name" value="Sig_transdc_His_kin-like_C"/>
</dbReference>
<keyword evidence="5" id="KW-0547">Nucleotide-binding</keyword>
<evidence type="ECO:0000256" key="7">
    <source>
        <dbReference type="ARBA" id="ARBA00022840"/>
    </source>
</evidence>
<comment type="caution">
    <text evidence="12">The sequence shown here is derived from an EMBL/GenBank/DDBJ whole genome shotgun (WGS) entry which is preliminary data.</text>
</comment>
<dbReference type="GO" id="GO:0005524">
    <property type="term" value="F:ATP binding"/>
    <property type="evidence" value="ECO:0007669"/>
    <property type="project" value="UniProtKB-KW"/>
</dbReference>
<dbReference type="InterPro" id="IPR000014">
    <property type="entry name" value="PAS"/>
</dbReference>
<dbReference type="SUPFAM" id="SSF55874">
    <property type="entry name" value="ATPase domain of HSP90 chaperone/DNA topoisomerase II/histidine kinase"/>
    <property type="match status" value="1"/>
</dbReference>
<keyword evidence="4" id="KW-0808">Transferase</keyword>
<dbReference type="InterPro" id="IPR000700">
    <property type="entry name" value="PAS-assoc_C"/>
</dbReference>
<evidence type="ECO:0000256" key="8">
    <source>
        <dbReference type="ARBA" id="ARBA00023012"/>
    </source>
</evidence>
<organism evidence="12 13">
    <name type="scientific">Anaerobacillus arseniciselenatis</name>
    <dbReference type="NCBI Taxonomy" id="85682"/>
    <lineage>
        <taxon>Bacteria</taxon>
        <taxon>Bacillati</taxon>
        <taxon>Bacillota</taxon>
        <taxon>Bacilli</taxon>
        <taxon>Bacillales</taxon>
        <taxon>Bacillaceae</taxon>
        <taxon>Anaerobacillus</taxon>
    </lineage>
</organism>
<gene>
    <name evidence="12" type="ORF">BKP35_17495</name>
</gene>
<dbReference type="PROSITE" id="PS50112">
    <property type="entry name" value="PAS"/>
    <property type="match status" value="1"/>
</dbReference>
<accession>A0A1S2L8R2</accession>
<dbReference type="InterPro" id="IPR036890">
    <property type="entry name" value="HATPase_C_sf"/>
</dbReference>
<sequence>MVDVEQLIQRERRFRKLVDISPIGIIVLNEGIIRYVNSFAEEVLTNGEKSSVKGEFLTDYIHQDDRDAFKNIITNPEKSALFFNIHFISNNAKPIQVEIVYKNIYKNKQTITTVFFKDITLQEETKRRLKETEEKYRLITNNTSDLISIIDCNGIFQYVSPSHEVVFGLSIEKFIGESIIDFVFDGDRPIFEKLLLEVTKHKQSLMEEIKYKSIDGNEGFLEIRATPIDDASGNVETIVLVSRETTERREYEELTRKLDKLSVVGQVAASIAHEIRNPLTSIKGFQQMLEASFIDDKQRFYYDIISKELNKIESFVNKFMKLAHPEVVPFQTFKLKSLLENSFEMIKETAYSCNIKIVTVWDTEKNIKINGQADPLKQAIVNILNNAIEASAENSEIVAEVTTTKNKMVRISIIDHGHGMPAERISHLGTPFYTTREKGIGLGLTISFKVIREHHGSINVKSAEGVGTKVEILLPLCLDD</sequence>
<dbReference type="Pfam" id="PF00512">
    <property type="entry name" value="HisKA"/>
    <property type="match status" value="1"/>
</dbReference>
<dbReference type="CDD" id="cd00130">
    <property type="entry name" value="PAS"/>
    <property type="match status" value="2"/>
</dbReference>
<dbReference type="SMART" id="SM00388">
    <property type="entry name" value="HisKA"/>
    <property type="match status" value="1"/>
</dbReference>
<dbReference type="PROSITE" id="PS50113">
    <property type="entry name" value="PAC"/>
    <property type="match status" value="1"/>
</dbReference>
<feature type="domain" description="Histidine kinase" evidence="9">
    <location>
        <begin position="270"/>
        <end position="478"/>
    </location>
</feature>
<feature type="domain" description="PAC" evidence="11">
    <location>
        <begin position="205"/>
        <end position="257"/>
    </location>
</feature>
<evidence type="ECO:0000256" key="4">
    <source>
        <dbReference type="ARBA" id="ARBA00022679"/>
    </source>
</evidence>
<dbReference type="InterPro" id="IPR036097">
    <property type="entry name" value="HisK_dim/P_sf"/>
</dbReference>
<dbReference type="OrthoDB" id="9815750at2"/>
<comment type="catalytic activity">
    <reaction evidence="1">
        <text>ATP + protein L-histidine = ADP + protein N-phospho-L-histidine.</text>
        <dbReference type="EC" id="2.7.13.3"/>
    </reaction>
</comment>
<evidence type="ECO:0000259" key="10">
    <source>
        <dbReference type="PROSITE" id="PS50112"/>
    </source>
</evidence>
<keyword evidence="6" id="KW-0418">Kinase</keyword>
<dbReference type="Gene3D" id="1.10.287.130">
    <property type="match status" value="1"/>
</dbReference>
<name>A0A1S2L8R2_9BACI</name>
<dbReference type="Proteomes" id="UP000180098">
    <property type="component" value="Unassembled WGS sequence"/>
</dbReference>
<feature type="domain" description="PAS" evidence="10">
    <location>
        <begin position="132"/>
        <end position="202"/>
    </location>
</feature>
<dbReference type="PRINTS" id="PR00344">
    <property type="entry name" value="BCTRLSENSOR"/>
</dbReference>
<keyword evidence="13" id="KW-1185">Reference proteome</keyword>
<reference evidence="12 13" key="1">
    <citation type="submission" date="2016-10" db="EMBL/GenBank/DDBJ databases">
        <title>Draft genome sequences of four alkaliphilic bacteria belonging to the Anaerobacillus genus.</title>
        <authorList>
            <person name="Bassil N.M."/>
            <person name="Lloyd J.R."/>
        </authorList>
    </citation>
    <scope>NUCLEOTIDE SEQUENCE [LARGE SCALE GENOMIC DNA]</scope>
    <source>
        <strain evidence="12 13">DSM 15340</strain>
    </source>
</reference>
<evidence type="ECO:0000259" key="11">
    <source>
        <dbReference type="PROSITE" id="PS50113"/>
    </source>
</evidence>
<evidence type="ECO:0000256" key="6">
    <source>
        <dbReference type="ARBA" id="ARBA00022777"/>
    </source>
</evidence>
<dbReference type="RefSeq" id="WP_071314671.1">
    <property type="nucleotide sequence ID" value="NZ_MLQQ01000051.1"/>
</dbReference>
<keyword evidence="7" id="KW-0067">ATP-binding</keyword>
<evidence type="ECO:0000256" key="2">
    <source>
        <dbReference type="ARBA" id="ARBA00012438"/>
    </source>
</evidence>
<evidence type="ECO:0000259" key="9">
    <source>
        <dbReference type="PROSITE" id="PS50109"/>
    </source>
</evidence>
<dbReference type="CDD" id="cd00082">
    <property type="entry name" value="HisKA"/>
    <property type="match status" value="1"/>
</dbReference>
<dbReference type="PANTHER" id="PTHR43065:SF34">
    <property type="entry name" value="SPORULATION KINASE A"/>
    <property type="match status" value="1"/>
</dbReference>
<dbReference type="SUPFAM" id="SSF47384">
    <property type="entry name" value="Homodimeric domain of signal transducing histidine kinase"/>
    <property type="match status" value="1"/>
</dbReference>
<dbReference type="GO" id="GO:0000155">
    <property type="term" value="F:phosphorelay sensor kinase activity"/>
    <property type="evidence" value="ECO:0007669"/>
    <property type="project" value="InterPro"/>
</dbReference>
<dbReference type="InterPro" id="IPR013656">
    <property type="entry name" value="PAS_4"/>
</dbReference>
<dbReference type="SMART" id="SM00091">
    <property type="entry name" value="PAS"/>
    <property type="match status" value="2"/>
</dbReference>
<dbReference type="EC" id="2.7.13.3" evidence="2"/>
<keyword evidence="3" id="KW-0597">Phosphoprotein</keyword>
<protein>
    <recommendedName>
        <fullName evidence="2">histidine kinase</fullName>
        <ecNumber evidence="2">2.7.13.3</ecNumber>
    </recommendedName>
</protein>
<dbReference type="PANTHER" id="PTHR43065">
    <property type="entry name" value="SENSOR HISTIDINE KINASE"/>
    <property type="match status" value="1"/>
</dbReference>
<dbReference type="EMBL" id="MLQQ01000051">
    <property type="protein sequence ID" value="OIJ08704.1"/>
    <property type="molecule type" value="Genomic_DNA"/>
</dbReference>
<dbReference type="InterPro" id="IPR003661">
    <property type="entry name" value="HisK_dim/P_dom"/>
</dbReference>
<proteinExistence type="predicted"/>
<dbReference type="Gene3D" id="3.30.565.10">
    <property type="entry name" value="Histidine kinase-like ATPase, C-terminal domain"/>
    <property type="match status" value="1"/>
</dbReference>
<dbReference type="Pfam" id="PF08448">
    <property type="entry name" value="PAS_4"/>
    <property type="match status" value="1"/>
</dbReference>
<dbReference type="InterPro" id="IPR005467">
    <property type="entry name" value="His_kinase_dom"/>
</dbReference>
<dbReference type="InterPro" id="IPR035965">
    <property type="entry name" value="PAS-like_dom_sf"/>
</dbReference>
<dbReference type="InterPro" id="IPR003594">
    <property type="entry name" value="HATPase_dom"/>
</dbReference>
<dbReference type="Gene3D" id="3.30.450.20">
    <property type="entry name" value="PAS domain"/>
    <property type="match status" value="2"/>
</dbReference>
<dbReference type="Pfam" id="PF13188">
    <property type="entry name" value="PAS_8"/>
    <property type="match status" value="1"/>
</dbReference>
<dbReference type="Pfam" id="PF02518">
    <property type="entry name" value="HATPase_c"/>
    <property type="match status" value="1"/>
</dbReference>
<keyword evidence="8" id="KW-0902">Two-component regulatory system</keyword>
<evidence type="ECO:0000313" key="12">
    <source>
        <dbReference type="EMBL" id="OIJ08704.1"/>
    </source>
</evidence>